<protein>
    <recommendedName>
        <fullName evidence="5">Porin</fullName>
    </recommendedName>
</protein>
<dbReference type="Pfam" id="PF14121">
    <property type="entry name" value="Porin_10"/>
    <property type="match status" value="1"/>
</dbReference>
<comment type="caution">
    <text evidence="3">The sequence shown here is derived from an EMBL/GenBank/DDBJ whole genome shotgun (WGS) entry which is preliminary data.</text>
</comment>
<accession>A0A2S7IQ35</accession>
<evidence type="ECO:0000313" key="3">
    <source>
        <dbReference type="EMBL" id="PQA59700.1"/>
    </source>
</evidence>
<reference evidence="4" key="1">
    <citation type="submission" date="2018-02" db="EMBL/GenBank/DDBJ databases">
        <title>Genome sequencing of Solimonas sp. HR-BB.</title>
        <authorList>
            <person name="Lee Y."/>
            <person name="Jeon C.O."/>
        </authorList>
    </citation>
    <scope>NUCLEOTIDE SEQUENCE [LARGE SCALE GENOMIC DNA]</scope>
    <source>
        <strain evidence="4">HR-U</strain>
    </source>
</reference>
<feature type="chain" id="PRO_5015580204" description="Porin" evidence="2">
    <location>
        <begin position="30"/>
        <end position="691"/>
    </location>
</feature>
<proteinExistence type="predicted"/>
<evidence type="ECO:0008006" key="5">
    <source>
        <dbReference type="Google" id="ProtNLM"/>
    </source>
</evidence>
<organism evidence="3 4">
    <name type="scientific">Siphonobacter curvatus</name>
    <dbReference type="NCBI Taxonomy" id="2094562"/>
    <lineage>
        <taxon>Bacteria</taxon>
        <taxon>Pseudomonadati</taxon>
        <taxon>Bacteroidota</taxon>
        <taxon>Cytophagia</taxon>
        <taxon>Cytophagales</taxon>
        <taxon>Cytophagaceae</taxon>
        <taxon>Siphonobacter</taxon>
    </lineage>
</organism>
<feature type="region of interest" description="Disordered" evidence="1">
    <location>
        <begin position="36"/>
        <end position="61"/>
    </location>
</feature>
<dbReference type="EMBL" id="PTRA01000001">
    <property type="protein sequence ID" value="PQA59700.1"/>
    <property type="molecule type" value="Genomic_DNA"/>
</dbReference>
<gene>
    <name evidence="3" type="ORF">C5O19_08730</name>
</gene>
<keyword evidence="2" id="KW-0732">Signal</keyword>
<keyword evidence="4" id="KW-1185">Reference proteome</keyword>
<evidence type="ECO:0000313" key="4">
    <source>
        <dbReference type="Proteomes" id="UP000239590"/>
    </source>
</evidence>
<sequence>MFACIFDAVKLYRFLVSFGFLACSLLAKAQTVPNPLPNAPGEVAPKPADDPNRRGKILDDSTQQIYGPTTSRYFLEEDLFNNRKTLYAIDTNYINFHRFDYLEHKGRWYTDLGVLSSALRPLYFTAPQQIGAQLGYDVNSPYAITPYDVKYYDTKSPFTQAYFVQGGNGQSVLQFDLSRNVNSQWNIGLHVERNLSRRQISVGSARSRSDRDLGGFWNFVTHTNYHTKDEKYAVLGHFRLYEHSIREPGGIYPETNPARANWDSVLADPASAQQFLTASRSRERRNQFHVYQEYVPVKGFQVYHVGDYINRFNRYRDRNYQNSVTTGFYNNLPERTTIGDTIQAQANYWLLENKIGLKGALKGFNYRVHLRRRDYGINQRSRLTIQGDSTTFFTRTVIVNDSVRTLTERFTVSNPTYGEQTIRRRNENFLGAWLAYYFKDSTRIEAEGEYLIGADYRLHADYYGKWFKATFTSTLNSPTLIQERFLSPLVSWSKNFDNVFTNQITASAPVRIKNFFVEPSLQYSLTKNYIYYDTQSVAQQENSAISMYRIGVDLGWRAGKFSTSHQAFFTTTSGPDLIRMPKVLTRSKFAFDFVYSKVMYVQVGLDAHYRMGYYADFYQPLTNQFYLNNTYKVPGFLVVDAFADVRINRVRVFVQFKNVADGLLSNGYMPTPYYPGMKRSFGFGVCWPLFD</sequence>
<evidence type="ECO:0000256" key="1">
    <source>
        <dbReference type="SAM" id="MobiDB-lite"/>
    </source>
</evidence>
<feature type="signal peptide" evidence="2">
    <location>
        <begin position="1"/>
        <end position="29"/>
    </location>
</feature>
<dbReference type="OrthoDB" id="1489309at2"/>
<name>A0A2S7IQ35_9BACT</name>
<dbReference type="InterPro" id="IPR025631">
    <property type="entry name" value="Porin_10"/>
</dbReference>
<dbReference type="AlphaFoldDB" id="A0A2S7IQ35"/>
<feature type="compositionally biased region" description="Basic and acidic residues" evidence="1">
    <location>
        <begin position="47"/>
        <end position="59"/>
    </location>
</feature>
<dbReference type="Proteomes" id="UP000239590">
    <property type="component" value="Unassembled WGS sequence"/>
</dbReference>
<evidence type="ECO:0000256" key="2">
    <source>
        <dbReference type="SAM" id="SignalP"/>
    </source>
</evidence>